<keyword evidence="2" id="KW-1185">Reference proteome</keyword>
<evidence type="ECO:0000313" key="1">
    <source>
        <dbReference type="EMBL" id="GBP36637.1"/>
    </source>
</evidence>
<protein>
    <submittedName>
        <fullName evidence="1">Uncharacterized protein</fullName>
    </submittedName>
</protein>
<organism evidence="1 2">
    <name type="scientific">Eumeta variegata</name>
    <name type="common">Bagworm moth</name>
    <name type="synonym">Eumeta japonica</name>
    <dbReference type="NCBI Taxonomy" id="151549"/>
    <lineage>
        <taxon>Eukaryota</taxon>
        <taxon>Metazoa</taxon>
        <taxon>Ecdysozoa</taxon>
        <taxon>Arthropoda</taxon>
        <taxon>Hexapoda</taxon>
        <taxon>Insecta</taxon>
        <taxon>Pterygota</taxon>
        <taxon>Neoptera</taxon>
        <taxon>Endopterygota</taxon>
        <taxon>Lepidoptera</taxon>
        <taxon>Glossata</taxon>
        <taxon>Ditrysia</taxon>
        <taxon>Tineoidea</taxon>
        <taxon>Psychidae</taxon>
        <taxon>Oiketicinae</taxon>
        <taxon>Eumeta</taxon>
    </lineage>
</organism>
<dbReference type="Proteomes" id="UP000299102">
    <property type="component" value="Unassembled WGS sequence"/>
</dbReference>
<reference evidence="1 2" key="1">
    <citation type="journal article" date="2019" name="Commun. Biol.">
        <title>The bagworm genome reveals a unique fibroin gene that provides high tensile strength.</title>
        <authorList>
            <person name="Kono N."/>
            <person name="Nakamura H."/>
            <person name="Ohtoshi R."/>
            <person name="Tomita M."/>
            <person name="Numata K."/>
            <person name="Arakawa K."/>
        </authorList>
    </citation>
    <scope>NUCLEOTIDE SEQUENCE [LARGE SCALE GENOMIC DNA]</scope>
</reference>
<dbReference type="AlphaFoldDB" id="A0A4C1VEH4"/>
<comment type="caution">
    <text evidence="1">The sequence shown here is derived from an EMBL/GenBank/DDBJ whole genome shotgun (WGS) entry which is preliminary data.</text>
</comment>
<evidence type="ECO:0000313" key="2">
    <source>
        <dbReference type="Proteomes" id="UP000299102"/>
    </source>
</evidence>
<proteinExistence type="predicted"/>
<dbReference type="EMBL" id="BGZK01000321">
    <property type="protein sequence ID" value="GBP36637.1"/>
    <property type="molecule type" value="Genomic_DNA"/>
</dbReference>
<name>A0A4C1VEH4_EUMVA</name>
<accession>A0A4C1VEH4</accession>
<sequence>MSRCANALQYNARNCRSELATNDILHGSSFFVVRILRHCDAFVTNFIAAKFRNVNSCISWRRRAADARAGGGLGGERAISCARACAVGIAVMAYGTYFIPLS</sequence>
<gene>
    <name evidence="1" type="ORF">EVAR_35221_1</name>
</gene>